<evidence type="ECO:0000256" key="4">
    <source>
        <dbReference type="ARBA" id="ARBA00022452"/>
    </source>
</evidence>
<proteinExistence type="inferred from homology"/>
<comment type="subcellular location">
    <subcellularLocation>
        <location evidence="1 14">Cell outer membrane</location>
        <topology evidence="1 14">Multi-pass membrane protein</topology>
    </subcellularLocation>
</comment>
<gene>
    <name evidence="19" type="ORF">ACFOHH_21250</name>
</gene>
<evidence type="ECO:0000256" key="15">
    <source>
        <dbReference type="RuleBase" id="RU003357"/>
    </source>
</evidence>
<keyword evidence="13 14" id="KW-0998">Cell outer membrane</keyword>
<feature type="chain" id="PRO_5045219257" evidence="16">
    <location>
        <begin position="29"/>
        <end position="730"/>
    </location>
</feature>
<keyword evidence="5" id="KW-0410">Iron transport</keyword>
<dbReference type="Gene3D" id="2.40.170.20">
    <property type="entry name" value="TonB-dependent receptor, beta-barrel domain"/>
    <property type="match status" value="1"/>
</dbReference>
<dbReference type="NCBIfam" id="TIGR01783">
    <property type="entry name" value="TonB-siderophor"/>
    <property type="match status" value="1"/>
</dbReference>
<dbReference type="InterPro" id="IPR036942">
    <property type="entry name" value="Beta-barrel_TonB_sf"/>
</dbReference>
<dbReference type="PROSITE" id="PS52016">
    <property type="entry name" value="TONB_DEPENDENT_REC_3"/>
    <property type="match status" value="1"/>
</dbReference>
<dbReference type="SUPFAM" id="SSF56935">
    <property type="entry name" value="Porins"/>
    <property type="match status" value="1"/>
</dbReference>
<keyword evidence="6 14" id="KW-0812">Transmembrane</keyword>
<keyword evidence="4 14" id="KW-1134">Transmembrane beta strand</keyword>
<dbReference type="Gene3D" id="2.170.130.10">
    <property type="entry name" value="TonB-dependent receptor, plug domain"/>
    <property type="match status" value="1"/>
</dbReference>
<feature type="signal peptide" evidence="16">
    <location>
        <begin position="1"/>
        <end position="28"/>
    </location>
</feature>
<evidence type="ECO:0000256" key="1">
    <source>
        <dbReference type="ARBA" id="ARBA00004571"/>
    </source>
</evidence>
<keyword evidence="9" id="KW-0406">Ion transport</keyword>
<keyword evidence="8" id="KW-0408">Iron</keyword>
<evidence type="ECO:0000256" key="8">
    <source>
        <dbReference type="ARBA" id="ARBA00023004"/>
    </source>
</evidence>
<dbReference type="PANTHER" id="PTHR32552">
    <property type="entry name" value="FERRICHROME IRON RECEPTOR-RELATED"/>
    <property type="match status" value="1"/>
</dbReference>
<reference evidence="20" key="1">
    <citation type="journal article" date="2019" name="Int. J. Syst. Evol. Microbiol.">
        <title>The Global Catalogue of Microorganisms (GCM) 10K type strain sequencing project: providing services to taxonomists for standard genome sequencing and annotation.</title>
        <authorList>
            <consortium name="The Broad Institute Genomics Platform"/>
            <consortium name="The Broad Institute Genome Sequencing Center for Infectious Disease"/>
            <person name="Wu L."/>
            <person name="Ma J."/>
        </authorList>
    </citation>
    <scope>NUCLEOTIDE SEQUENCE [LARGE SCALE GENOMIC DNA]</scope>
    <source>
        <strain evidence="20">KCTC 52677</strain>
    </source>
</reference>
<comment type="similarity">
    <text evidence="2 14 15">Belongs to the TonB-dependent receptor family.</text>
</comment>
<comment type="caution">
    <text evidence="19">The sequence shown here is derived from an EMBL/GenBank/DDBJ whole genome shotgun (WGS) entry which is preliminary data.</text>
</comment>
<dbReference type="Proteomes" id="UP001595377">
    <property type="component" value="Unassembled WGS sequence"/>
</dbReference>
<evidence type="ECO:0000256" key="13">
    <source>
        <dbReference type="ARBA" id="ARBA00023237"/>
    </source>
</evidence>
<keyword evidence="3 14" id="KW-0813">Transport</keyword>
<evidence type="ECO:0000256" key="12">
    <source>
        <dbReference type="ARBA" id="ARBA00023170"/>
    </source>
</evidence>
<evidence type="ECO:0000313" key="20">
    <source>
        <dbReference type="Proteomes" id="UP001595377"/>
    </source>
</evidence>
<dbReference type="RefSeq" id="WP_257318106.1">
    <property type="nucleotide sequence ID" value="NZ_JANFDG010000040.1"/>
</dbReference>
<evidence type="ECO:0000256" key="7">
    <source>
        <dbReference type="ARBA" id="ARBA00022729"/>
    </source>
</evidence>
<evidence type="ECO:0000256" key="10">
    <source>
        <dbReference type="ARBA" id="ARBA00023077"/>
    </source>
</evidence>
<keyword evidence="7 16" id="KW-0732">Signal</keyword>
<dbReference type="InterPro" id="IPR037066">
    <property type="entry name" value="Plug_dom_sf"/>
</dbReference>
<evidence type="ECO:0000256" key="16">
    <source>
        <dbReference type="SAM" id="SignalP"/>
    </source>
</evidence>
<evidence type="ECO:0000259" key="18">
    <source>
        <dbReference type="Pfam" id="PF07715"/>
    </source>
</evidence>
<evidence type="ECO:0000256" key="11">
    <source>
        <dbReference type="ARBA" id="ARBA00023136"/>
    </source>
</evidence>
<evidence type="ECO:0000256" key="6">
    <source>
        <dbReference type="ARBA" id="ARBA00022692"/>
    </source>
</evidence>
<evidence type="ECO:0000256" key="5">
    <source>
        <dbReference type="ARBA" id="ARBA00022496"/>
    </source>
</evidence>
<keyword evidence="12 19" id="KW-0675">Receptor</keyword>
<name>A0ABV7DMB2_9HYPH</name>
<dbReference type="InterPro" id="IPR012910">
    <property type="entry name" value="Plug_dom"/>
</dbReference>
<evidence type="ECO:0000256" key="2">
    <source>
        <dbReference type="ARBA" id="ARBA00009810"/>
    </source>
</evidence>
<evidence type="ECO:0000313" key="19">
    <source>
        <dbReference type="EMBL" id="MFC3075651.1"/>
    </source>
</evidence>
<evidence type="ECO:0000256" key="3">
    <source>
        <dbReference type="ARBA" id="ARBA00022448"/>
    </source>
</evidence>
<evidence type="ECO:0000256" key="14">
    <source>
        <dbReference type="PROSITE-ProRule" id="PRU01360"/>
    </source>
</evidence>
<dbReference type="InterPro" id="IPR000531">
    <property type="entry name" value="Beta-barrel_TonB"/>
</dbReference>
<sequence length="730" mass="79027">MAYISSRASVLAGAVSSLALLLPHAVAAQEESTTQLQAVVVEGQGEGEASAGSGIGPVKGVVAKDTRLGAKTATDVTAIPQAVSVIGREEMDAQGVQKADEALRYTSGVFTQPFGTDSDTNWMFIRGFQATAAGTYLDGLQLYSFAFGAFYIDSFGLERVEVLKGAASVLYGGTNPGGMVNYVSKRPVFETKRTVEAGINDAGNAYLGFDVNDLADDAVAYRINGRIAGGDTYSDFQDGWRGFVSPSITWKPDEGTSLTLLGNYSHIDESHGGGGFLPYEGTVVDRVVGGVNYGRIRPDFNATEPGVDSYEREQGSIGYEFEHTFDNDWTVRSSLRYGAADIRETNLYPSGWATADELTRIDWTHHSRISSLLADNQIEGKVETGDVEHTILAGIDYKYYNIDHVQASSVFGSTPTINPFDPDYGQPLTPRLTYTDQDLTLKSIGLYAQDQIRFGDGWLVTLNGRYDRYTLETIDGPTDYVAATTRNERSGGALSGRAGLAYEFDNGLTPYASAATFFNPQVGTLANGDLFEPEEGTQYEVGIKYRPTFVDGLFTVALFDLTRENVAVAHPTIPFAQTQTGEVRSRGVELEGKVNVTEDFRVTAALTALDLEITRDTDPTVVGKTPFIVPDVMASASAEYTLRGDGWYDGVTIGGGVRYLGSSWADNQNTRKVPSATLADAKIGYKKDNWGIDFNVTNLFDKTYVSSCQGVDVCSYGEGRTFKLKAHVTW</sequence>
<organism evidence="19 20">
    <name type="scientific">Shinella pollutisoli</name>
    <dbReference type="NCBI Taxonomy" id="2250594"/>
    <lineage>
        <taxon>Bacteria</taxon>
        <taxon>Pseudomonadati</taxon>
        <taxon>Pseudomonadota</taxon>
        <taxon>Alphaproteobacteria</taxon>
        <taxon>Hyphomicrobiales</taxon>
        <taxon>Rhizobiaceae</taxon>
        <taxon>Shinella</taxon>
    </lineage>
</organism>
<dbReference type="CDD" id="cd01347">
    <property type="entry name" value="ligand_gated_channel"/>
    <property type="match status" value="1"/>
</dbReference>
<evidence type="ECO:0000256" key="9">
    <source>
        <dbReference type="ARBA" id="ARBA00023065"/>
    </source>
</evidence>
<feature type="domain" description="TonB-dependent receptor-like beta-barrel" evidence="17">
    <location>
        <begin position="250"/>
        <end position="699"/>
    </location>
</feature>
<keyword evidence="11 14" id="KW-0472">Membrane</keyword>
<dbReference type="PANTHER" id="PTHR32552:SF68">
    <property type="entry name" value="FERRICHROME OUTER MEMBRANE TRANSPORTER_PHAGE RECEPTOR"/>
    <property type="match status" value="1"/>
</dbReference>
<dbReference type="InterPro" id="IPR010105">
    <property type="entry name" value="TonB_sidphr_rcpt"/>
</dbReference>
<dbReference type="EMBL" id="JBHRSP010000038">
    <property type="protein sequence ID" value="MFC3075651.1"/>
    <property type="molecule type" value="Genomic_DNA"/>
</dbReference>
<feature type="domain" description="TonB-dependent receptor plug" evidence="18">
    <location>
        <begin position="77"/>
        <end position="178"/>
    </location>
</feature>
<dbReference type="Pfam" id="PF07715">
    <property type="entry name" value="Plug"/>
    <property type="match status" value="1"/>
</dbReference>
<keyword evidence="10 15" id="KW-0798">TonB box</keyword>
<dbReference type="InterPro" id="IPR039426">
    <property type="entry name" value="TonB-dep_rcpt-like"/>
</dbReference>
<protein>
    <submittedName>
        <fullName evidence="19">TonB-dependent siderophore receptor</fullName>
    </submittedName>
</protein>
<accession>A0ABV7DMB2</accession>
<dbReference type="Pfam" id="PF00593">
    <property type="entry name" value="TonB_dep_Rec_b-barrel"/>
    <property type="match status" value="1"/>
</dbReference>
<evidence type="ECO:0000259" key="17">
    <source>
        <dbReference type="Pfam" id="PF00593"/>
    </source>
</evidence>
<keyword evidence="20" id="KW-1185">Reference proteome</keyword>
<dbReference type="NCBIfam" id="NF010651">
    <property type="entry name" value="PRK14050.1"/>
    <property type="match status" value="1"/>
</dbReference>